<feature type="transmembrane region" description="Helical" evidence="1">
    <location>
        <begin position="130"/>
        <end position="148"/>
    </location>
</feature>
<name>A0A7X4GH84_9SPHN</name>
<keyword evidence="3" id="KW-1185">Reference proteome</keyword>
<organism evidence="2 3">
    <name type="scientific">Novosphingobium silvae</name>
    <dbReference type="NCBI Taxonomy" id="2692619"/>
    <lineage>
        <taxon>Bacteria</taxon>
        <taxon>Pseudomonadati</taxon>
        <taxon>Pseudomonadota</taxon>
        <taxon>Alphaproteobacteria</taxon>
        <taxon>Sphingomonadales</taxon>
        <taxon>Sphingomonadaceae</taxon>
        <taxon>Novosphingobium</taxon>
    </lineage>
</organism>
<feature type="transmembrane region" description="Helical" evidence="1">
    <location>
        <begin position="376"/>
        <end position="400"/>
    </location>
</feature>
<protein>
    <recommendedName>
        <fullName evidence="4">YfhO family protein</fullName>
    </recommendedName>
</protein>
<keyword evidence="1" id="KW-1133">Transmembrane helix</keyword>
<dbReference type="Proteomes" id="UP000465810">
    <property type="component" value="Unassembled WGS sequence"/>
</dbReference>
<keyword evidence="1" id="KW-0472">Membrane</keyword>
<proteinExistence type="predicted"/>
<accession>A0A7X4GH84</accession>
<gene>
    <name evidence="2" type="ORF">GR702_10485</name>
</gene>
<dbReference type="AlphaFoldDB" id="A0A7X4GH84"/>
<feature type="transmembrane region" description="Helical" evidence="1">
    <location>
        <begin position="154"/>
        <end position="174"/>
    </location>
</feature>
<evidence type="ECO:0008006" key="4">
    <source>
        <dbReference type="Google" id="ProtNLM"/>
    </source>
</evidence>
<feature type="transmembrane region" description="Helical" evidence="1">
    <location>
        <begin position="231"/>
        <end position="251"/>
    </location>
</feature>
<keyword evidence="1" id="KW-0812">Transmembrane</keyword>
<sequence length="603" mass="66112">MTTRWHGGSKAGWLPWICATVAAAFFASTILQFFPNSNGRLGYDYGLFLPWMTAGHFWYTVNGPFVPPEFVPSFCGGIPFLFNPQSVYWSLPQALMTVLPPLASLAVSWITFGVLGALGMFLLLRRTFSVSCPAALAGASIFLLNGFYIDRMIVGHVTFHGVMLLPWIAFLLFARSGGRRRLAPAARGIGAGLMLAYLFYSGGTNTILPMLLALAVLALLLVHQGRWHRGIVWVTVLAFALFLALSAYKLVPALAFAGNVVRPVSLRMTGSLPALVSGAGLSLFVPQLLAYLPAETLVLDRVEFEYGVGIMPLIAVVCGIVCAVRRRELAPLLKGSCALPLAAGAVLLTVPILVNWDALGLRWLVLHVPVLKMMSVMLRFWFAYVPLLCVLTALLLDYVIHDPARRAIWSSAAIALTIGQSALTDMDYYASQQYDPSALVAAHARIRAGGTVPPIGRIADPWAPSSAAQQRRLTARNDAMSFGVSAYPCYEPMFGYRMEVFRPGRLATGPALEDRNGLLNLKNPSCYVYPRENQCRPGDEFTRRQRLQAEAFSHYRPFPYERPLRQTVAGWLSLFTFIGCLLALAAIAALTWKARRSPVPSRP</sequence>
<feature type="transmembrane region" description="Helical" evidence="1">
    <location>
        <begin position="13"/>
        <end position="34"/>
    </location>
</feature>
<evidence type="ECO:0000256" key="1">
    <source>
        <dbReference type="SAM" id="Phobius"/>
    </source>
</evidence>
<evidence type="ECO:0000313" key="2">
    <source>
        <dbReference type="EMBL" id="MYL98194.1"/>
    </source>
</evidence>
<feature type="transmembrane region" description="Helical" evidence="1">
    <location>
        <begin position="306"/>
        <end position="324"/>
    </location>
</feature>
<reference evidence="2 3" key="1">
    <citation type="submission" date="2019-12" db="EMBL/GenBank/DDBJ databases">
        <authorList>
            <person name="Feng G."/>
            <person name="Zhu H."/>
        </authorList>
    </citation>
    <scope>NUCLEOTIDE SEQUENCE [LARGE SCALE GENOMIC DNA]</scope>
    <source>
        <strain evidence="2 3">FGD1</strain>
    </source>
</reference>
<evidence type="ECO:0000313" key="3">
    <source>
        <dbReference type="Proteomes" id="UP000465810"/>
    </source>
</evidence>
<feature type="transmembrane region" description="Helical" evidence="1">
    <location>
        <begin position="195"/>
        <end position="219"/>
    </location>
</feature>
<dbReference type="RefSeq" id="WP_160985823.1">
    <property type="nucleotide sequence ID" value="NZ_WVTD01000006.1"/>
</dbReference>
<comment type="caution">
    <text evidence="2">The sequence shown here is derived from an EMBL/GenBank/DDBJ whole genome shotgun (WGS) entry which is preliminary data.</text>
</comment>
<feature type="transmembrane region" description="Helical" evidence="1">
    <location>
        <begin position="272"/>
        <end position="294"/>
    </location>
</feature>
<feature type="transmembrane region" description="Helical" evidence="1">
    <location>
        <begin position="568"/>
        <end position="592"/>
    </location>
</feature>
<dbReference type="EMBL" id="WVTD01000006">
    <property type="protein sequence ID" value="MYL98194.1"/>
    <property type="molecule type" value="Genomic_DNA"/>
</dbReference>
<feature type="transmembrane region" description="Helical" evidence="1">
    <location>
        <begin position="102"/>
        <end position="123"/>
    </location>
</feature>
<feature type="transmembrane region" description="Helical" evidence="1">
    <location>
        <begin position="336"/>
        <end position="356"/>
    </location>
</feature>